<dbReference type="CDD" id="cd16343">
    <property type="entry name" value="LMWPTP"/>
    <property type="match status" value="1"/>
</dbReference>
<evidence type="ECO:0000256" key="2">
    <source>
        <dbReference type="ARBA" id="ARBA00013064"/>
    </source>
</evidence>
<dbReference type="EMBL" id="WBZJ01000002">
    <property type="protein sequence ID" value="KAB3520877.1"/>
    <property type="molecule type" value="Genomic_DNA"/>
</dbReference>
<dbReference type="SUPFAM" id="SSF52788">
    <property type="entry name" value="Phosphotyrosine protein phosphatases I"/>
    <property type="match status" value="1"/>
</dbReference>
<dbReference type="EC" id="3.1.3.48" evidence="2"/>
<dbReference type="PRINTS" id="PR00719">
    <property type="entry name" value="LMWPTPASE"/>
</dbReference>
<comment type="caution">
    <text evidence="6">The sequence shown here is derived from an EMBL/GenBank/DDBJ whole genome shotgun (WGS) entry which is preliminary data.</text>
</comment>
<dbReference type="PANTHER" id="PTHR11717">
    <property type="entry name" value="LOW MOLECULAR WEIGHT PROTEIN TYROSINE PHOSPHATASE"/>
    <property type="match status" value="1"/>
</dbReference>
<dbReference type="PANTHER" id="PTHR11717:SF7">
    <property type="entry name" value="LOW MOLECULAR WEIGHT PHOSPHOTYROSINE PROTEIN PHOSPHATASE"/>
    <property type="match status" value="1"/>
</dbReference>
<dbReference type="Gene3D" id="3.40.50.2300">
    <property type="match status" value="1"/>
</dbReference>
<dbReference type="SMART" id="SM00226">
    <property type="entry name" value="LMWPc"/>
    <property type="match status" value="1"/>
</dbReference>
<proteinExistence type="inferred from homology"/>
<protein>
    <recommendedName>
        <fullName evidence="2">protein-tyrosine-phosphatase</fullName>
        <ecNumber evidence="2">3.1.3.48</ecNumber>
    </recommendedName>
</protein>
<dbReference type="RefSeq" id="WP_151844422.1">
    <property type="nucleotide sequence ID" value="NZ_WBZJ01000002.1"/>
</dbReference>
<dbReference type="InterPro" id="IPR017867">
    <property type="entry name" value="Tyr_phospatase_low_mol_wt"/>
</dbReference>
<dbReference type="InterPro" id="IPR036196">
    <property type="entry name" value="Ptyr_pPase_sf"/>
</dbReference>
<name>A0ABQ6VDW9_9CORY</name>
<evidence type="ECO:0000256" key="1">
    <source>
        <dbReference type="ARBA" id="ARBA00011063"/>
    </source>
</evidence>
<keyword evidence="3" id="KW-0378">Hydrolase</keyword>
<organism evidence="6 7">
    <name type="scientific">Corynebacterium zhongnanshanii</name>
    <dbReference type="NCBI Taxonomy" id="2768834"/>
    <lineage>
        <taxon>Bacteria</taxon>
        <taxon>Bacillati</taxon>
        <taxon>Actinomycetota</taxon>
        <taxon>Actinomycetes</taxon>
        <taxon>Mycobacteriales</taxon>
        <taxon>Corynebacteriaceae</taxon>
        <taxon>Corynebacterium</taxon>
    </lineage>
</organism>
<feature type="domain" description="Phosphotyrosine protein phosphatase I" evidence="5">
    <location>
        <begin position="5"/>
        <end position="158"/>
    </location>
</feature>
<keyword evidence="4" id="KW-0904">Protein phosphatase</keyword>
<dbReference type="Proteomes" id="UP000436181">
    <property type="component" value="Unassembled WGS sequence"/>
</dbReference>
<dbReference type="InterPro" id="IPR050438">
    <property type="entry name" value="LMW_PTPase"/>
</dbReference>
<accession>A0ABQ6VDW9</accession>
<dbReference type="InterPro" id="IPR023485">
    <property type="entry name" value="Ptyr_pPase"/>
</dbReference>
<gene>
    <name evidence="6" type="ORF">F8377_06460</name>
</gene>
<comment type="similarity">
    <text evidence="1">Belongs to the low molecular weight phosphotyrosine protein phosphatase family.</text>
</comment>
<sequence>MATNTIITVVCTGNICRSPMGEIMLRDYLAEHGIEGITVNSCGMANYHVGDGADPRAIKQLDAEGHDGTQHVASQFGADYAGSDALLAMDEGHARGLIRAGVDPKRVFLYRAFDPESWTGDLNSLDAPETEDPYYGNQSDFARVAQEIKAALPGIAEHFQR</sequence>
<keyword evidence="7" id="KW-1185">Reference proteome</keyword>
<reference evidence="6 7" key="1">
    <citation type="submission" date="2019-10" db="EMBL/GenBank/DDBJ databases">
        <title>Corynebacterium sp novel species isolated from the respiratory tract of Marmot.</title>
        <authorList>
            <person name="Zhang G."/>
        </authorList>
    </citation>
    <scope>NUCLEOTIDE SEQUENCE [LARGE SCALE GENOMIC DNA]</scope>
    <source>
        <strain evidence="6 7">336</strain>
    </source>
</reference>
<evidence type="ECO:0000259" key="5">
    <source>
        <dbReference type="SMART" id="SM00226"/>
    </source>
</evidence>
<evidence type="ECO:0000256" key="4">
    <source>
        <dbReference type="ARBA" id="ARBA00022912"/>
    </source>
</evidence>
<evidence type="ECO:0000313" key="7">
    <source>
        <dbReference type="Proteomes" id="UP000436181"/>
    </source>
</evidence>
<evidence type="ECO:0000256" key="3">
    <source>
        <dbReference type="ARBA" id="ARBA00022801"/>
    </source>
</evidence>
<dbReference type="Pfam" id="PF01451">
    <property type="entry name" value="LMWPc"/>
    <property type="match status" value="1"/>
</dbReference>
<evidence type="ECO:0000313" key="6">
    <source>
        <dbReference type="EMBL" id="KAB3520877.1"/>
    </source>
</evidence>